<proteinExistence type="inferred from homology"/>
<evidence type="ECO:0000256" key="7">
    <source>
        <dbReference type="ARBA" id="ARBA00023010"/>
    </source>
</evidence>
<keyword evidence="13" id="KW-1185">Reference proteome</keyword>
<evidence type="ECO:0000256" key="2">
    <source>
        <dbReference type="ARBA" id="ARBA00022448"/>
    </source>
</evidence>
<protein>
    <recommendedName>
        <fullName evidence="9">Protein-export membrane protein SecF</fullName>
    </recommendedName>
</protein>
<dbReference type="InterPro" id="IPR022813">
    <property type="entry name" value="SecD/SecF_arch_bac"/>
</dbReference>
<dbReference type="OrthoDB" id="9774769at2"/>
<dbReference type="Gene3D" id="1.20.1640.10">
    <property type="entry name" value="Multidrug efflux transporter AcrB transmembrane domain"/>
    <property type="match status" value="1"/>
</dbReference>
<feature type="transmembrane region" description="Helical" evidence="9">
    <location>
        <begin position="35"/>
        <end position="55"/>
    </location>
</feature>
<dbReference type="Pfam" id="PF02355">
    <property type="entry name" value="SecD_SecF_C"/>
    <property type="match status" value="1"/>
</dbReference>
<evidence type="ECO:0000259" key="11">
    <source>
        <dbReference type="Pfam" id="PF02355"/>
    </source>
</evidence>
<dbReference type="GO" id="GO:0006605">
    <property type="term" value="P:protein targeting"/>
    <property type="evidence" value="ECO:0007669"/>
    <property type="project" value="UniProtKB-UniRule"/>
</dbReference>
<dbReference type="InterPro" id="IPR022646">
    <property type="entry name" value="SecD/SecF_CS"/>
</dbReference>
<comment type="similarity">
    <text evidence="9">Belongs to the SecD/SecF family. SecF subfamily.</text>
</comment>
<keyword evidence="5 9" id="KW-0653">Protein transport</keyword>
<dbReference type="SUPFAM" id="SSF82866">
    <property type="entry name" value="Multidrug efflux transporter AcrB transmembrane domain"/>
    <property type="match status" value="1"/>
</dbReference>
<comment type="caution">
    <text evidence="12">The sequence shown here is derived from an EMBL/GenBank/DDBJ whole genome shotgun (WGS) entry which is preliminary data.</text>
</comment>
<keyword evidence="3 9" id="KW-1003">Cell membrane</keyword>
<evidence type="ECO:0000313" key="13">
    <source>
        <dbReference type="Proteomes" id="UP000658656"/>
    </source>
</evidence>
<name>A0A8H9IVU3_9PSEU</name>
<feature type="compositionally biased region" description="Acidic residues" evidence="10">
    <location>
        <begin position="354"/>
        <end position="366"/>
    </location>
</feature>
<dbReference type="AlphaFoldDB" id="A0A8H9IVU3"/>
<dbReference type="PANTHER" id="PTHR30081:SF8">
    <property type="entry name" value="PROTEIN TRANSLOCASE SUBUNIT SECF"/>
    <property type="match status" value="1"/>
</dbReference>
<feature type="transmembrane region" description="Helical" evidence="9">
    <location>
        <begin position="299"/>
        <end position="322"/>
    </location>
</feature>
<evidence type="ECO:0000256" key="5">
    <source>
        <dbReference type="ARBA" id="ARBA00022927"/>
    </source>
</evidence>
<dbReference type="HAMAP" id="MF_01464_B">
    <property type="entry name" value="SecF_B"/>
    <property type="match status" value="1"/>
</dbReference>
<comment type="function">
    <text evidence="9">Part of the Sec protein translocase complex. Interacts with the SecYEG preprotein conducting channel. SecDF uses the proton motive force (PMF) to complete protein translocation after the ATP-dependent function of SecA.</text>
</comment>
<evidence type="ECO:0000256" key="3">
    <source>
        <dbReference type="ARBA" id="ARBA00022475"/>
    </source>
</evidence>
<keyword evidence="8 9" id="KW-0472">Membrane</keyword>
<dbReference type="InterPro" id="IPR055344">
    <property type="entry name" value="SecD_SecF_C_bact"/>
</dbReference>
<evidence type="ECO:0000313" key="12">
    <source>
        <dbReference type="EMBL" id="GHF67476.1"/>
    </source>
</evidence>
<dbReference type="PANTHER" id="PTHR30081">
    <property type="entry name" value="PROTEIN-EXPORT MEMBRANE PROTEIN SEC"/>
    <property type="match status" value="1"/>
</dbReference>
<dbReference type="InterPro" id="IPR005665">
    <property type="entry name" value="SecF_bac"/>
</dbReference>
<dbReference type="InterPro" id="IPR022645">
    <property type="entry name" value="SecD/SecF_bac"/>
</dbReference>
<dbReference type="NCBIfam" id="TIGR00916">
    <property type="entry name" value="2A0604s01"/>
    <property type="match status" value="1"/>
</dbReference>
<accession>A0A8H9IVU3</accession>
<gene>
    <name evidence="9 12" type="primary">secF</name>
    <name evidence="12" type="ORF">GCM10017566_46480</name>
</gene>
<dbReference type="GO" id="GO:0065002">
    <property type="term" value="P:intracellular protein transmembrane transport"/>
    <property type="evidence" value="ECO:0007669"/>
    <property type="project" value="UniProtKB-UniRule"/>
</dbReference>
<feature type="transmembrane region" description="Helical" evidence="9">
    <location>
        <begin position="163"/>
        <end position="182"/>
    </location>
</feature>
<dbReference type="RefSeq" id="WP_145933742.1">
    <property type="nucleotide sequence ID" value="NZ_BNAV01000007.1"/>
</dbReference>
<evidence type="ECO:0000256" key="4">
    <source>
        <dbReference type="ARBA" id="ARBA00022692"/>
    </source>
</evidence>
<feature type="compositionally biased region" description="Basic residues" evidence="10">
    <location>
        <begin position="388"/>
        <end position="400"/>
    </location>
</feature>
<keyword evidence="4 9" id="KW-0812">Transmembrane</keyword>
<feature type="transmembrane region" description="Helical" evidence="9">
    <location>
        <begin position="214"/>
        <end position="235"/>
    </location>
</feature>
<dbReference type="InterPro" id="IPR048634">
    <property type="entry name" value="SecD_SecF_C"/>
</dbReference>
<evidence type="ECO:0000256" key="9">
    <source>
        <dbReference type="HAMAP-Rule" id="MF_01464"/>
    </source>
</evidence>
<feature type="transmembrane region" description="Helical" evidence="9">
    <location>
        <begin position="273"/>
        <end position="293"/>
    </location>
</feature>
<evidence type="ECO:0000256" key="10">
    <source>
        <dbReference type="SAM" id="MobiDB-lite"/>
    </source>
</evidence>
<evidence type="ECO:0000256" key="1">
    <source>
        <dbReference type="ARBA" id="ARBA00004651"/>
    </source>
</evidence>
<dbReference type="NCBIfam" id="TIGR00966">
    <property type="entry name" value="transloc_SecF"/>
    <property type="match status" value="1"/>
</dbReference>
<reference evidence="12" key="2">
    <citation type="submission" date="2020-09" db="EMBL/GenBank/DDBJ databases">
        <authorList>
            <person name="Sun Q."/>
            <person name="Zhou Y."/>
        </authorList>
    </citation>
    <scope>NUCLEOTIDE SEQUENCE</scope>
    <source>
        <strain evidence="12">CGMCC 4.7679</strain>
    </source>
</reference>
<dbReference type="GO" id="GO:0005886">
    <property type="term" value="C:plasma membrane"/>
    <property type="evidence" value="ECO:0007669"/>
    <property type="project" value="UniProtKB-SubCell"/>
</dbReference>
<reference evidence="12" key="1">
    <citation type="journal article" date="2014" name="Int. J. Syst. Evol. Microbiol.">
        <title>Complete genome sequence of Corynebacterium casei LMG S-19264T (=DSM 44701T), isolated from a smear-ripened cheese.</title>
        <authorList>
            <consortium name="US DOE Joint Genome Institute (JGI-PGF)"/>
            <person name="Walter F."/>
            <person name="Albersmeier A."/>
            <person name="Kalinowski J."/>
            <person name="Ruckert C."/>
        </authorList>
    </citation>
    <scope>NUCLEOTIDE SEQUENCE</scope>
    <source>
        <strain evidence="12">CGMCC 4.7679</strain>
    </source>
</reference>
<evidence type="ECO:0000256" key="6">
    <source>
        <dbReference type="ARBA" id="ARBA00022989"/>
    </source>
</evidence>
<dbReference type="GO" id="GO:0015450">
    <property type="term" value="F:protein-transporting ATPase activity"/>
    <property type="evidence" value="ECO:0007669"/>
    <property type="project" value="InterPro"/>
</dbReference>
<keyword evidence="6 9" id="KW-1133">Transmembrane helix</keyword>
<evidence type="ECO:0000256" key="8">
    <source>
        <dbReference type="ARBA" id="ARBA00023136"/>
    </source>
</evidence>
<dbReference type="GO" id="GO:0043952">
    <property type="term" value="P:protein transport by the Sec complex"/>
    <property type="evidence" value="ECO:0007669"/>
    <property type="project" value="UniProtKB-UniRule"/>
</dbReference>
<keyword evidence="2 9" id="KW-0813">Transport</keyword>
<feature type="transmembrane region" description="Helical" evidence="9">
    <location>
        <begin position="189"/>
        <end position="208"/>
    </location>
</feature>
<organism evidence="12 13">
    <name type="scientific">Amycolatopsis bartoniae</name>
    <dbReference type="NCBI Taxonomy" id="941986"/>
    <lineage>
        <taxon>Bacteria</taxon>
        <taxon>Bacillati</taxon>
        <taxon>Actinomycetota</taxon>
        <taxon>Actinomycetes</taxon>
        <taxon>Pseudonocardiales</taxon>
        <taxon>Pseudonocardiaceae</taxon>
        <taxon>Amycolatopsis</taxon>
    </lineage>
</organism>
<comment type="subcellular location">
    <subcellularLocation>
        <location evidence="1 9">Cell membrane</location>
        <topology evidence="1 9">Multi-pass membrane protein</topology>
    </subcellularLocation>
</comment>
<feature type="domain" description="Protein export membrane protein SecD/SecF C-terminal" evidence="11">
    <location>
        <begin position="139"/>
        <end position="326"/>
    </location>
</feature>
<keyword evidence="7 9" id="KW-0811">Translocation</keyword>
<dbReference type="Pfam" id="PF07549">
    <property type="entry name" value="Sec_GG"/>
    <property type="match status" value="1"/>
</dbReference>
<dbReference type="Proteomes" id="UP000658656">
    <property type="component" value="Unassembled WGS sequence"/>
</dbReference>
<feature type="region of interest" description="Disordered" evidence="10">
    <location>
        <begin position="347"/>
        <end position="400"/>
    </location>
</feature>
<dbReference type="EMBL" id="BNAV01000007">
    <property type="protein sequence ID" value="GHF67476.1"/>
    <property type="molecule type" value="Genomic_DNA"/>
</dbReference>
<dbReference type="PRINTS" id="PR01755">
    <property type="entry name" value="SECFTRNLCASE"/>
</dbReference>
<sequence length="400" mass="42911">MASPEQSTPAAKGSVFHRLYVGSGAFDIVGKRKRWYVFFALLVLVCIASIGIRWFNLGIEFEGGTQLQMPAHGAHGTITADQAKQVFADTLGKQAASAQTVGVGNAATVQIRSEALDENDVSKVEQALFQQLQPIGSNGQPSVQAISDSAVSASWGGEISRQALIALAVFMVLVTVFLAIYFERWMAIAALISLIHDIVVTAGVYSLVGFEVTPATVIGLLTILGFSLYDTVVVFDKVKENARGLLGLTRRTYAETANLALNQTLMRSINTSIIALLPVLGLLIVGYLLLGSGTLQDLALVQLTGMLAGVLSSLFLATPLLVDLKMRDPKFKQQAERVHARRANLARKAAEREALEDDFTGDDEEPGKEKAYAGAGATRSPKAGSRPQARRGRPSGKRKR</sequence>
<comment type="subunit">
    <text evidence="9">Forms a complex with SecD. Part of the essential Sec protein translocation apparatus which comprises SecA, SecYEG and auxiliary proteins SecDF. Other proteins may also be involved.</text>
</comment>